<evidence type="ECO:0000256" key="1">
    <source>
        <dbReference type="ARBA" id="ARBA00022630"/>
    </source>
</evidence>
<protein>
    <submittedName>
        <fullName evidence="5">FAD/NAD(P)-binding domain-containing protein</fullName>
    </submittedName>
</protein>
<dbReference type="Gene3D" id="3.50.50.60">
    <property type="entry name" value="FAD/NAD(P)-binding domain"/>
    <property type="match status" value="1"/>
</dbReference>
<dbReference type="SUPFAM" id="SSF54373">
    <property type="entry name" value="FAD-linked reductases, C-terminal domain"/>
    <property type="match status" value="1"/>
</dbReference>
<evidence type="ECO:0000313" key="5">
    <source>
        <dbReference type="EMBL" id="KAE9396649.1"/>
    </source>
</evidence>
<dbReference type="PANTHER" id="PTHR46720:SF3">
    <property type="entry name" value="FAD-BINDING DOMAIN-CONTAINING PROTEIN-RELATED"/>
    <property type="match status" value="1"/>
</dbReference>
<dbReference type="EMBL" id="ML769510">
    <property type="protein sequence ID" value="KAE9396649.1"/>
    <property type="molecule type" value="Genomic_DNA"/>
</dbReference>
<dbReference type="Proteomes" id="UP000799118">
    <property type="component" value="Unassembled WGS sequence"/>
</dbReference>
<dbReference type="InterPro" id="IPR051104">
    <property type="entry name" value="FAD_monoxygenase"/>
</dbReference>
<organism evidence="5 6">
    <name type="scientific">Gymnopus androsaceus JB14</name>
    <dbReference type="NCBI Taxonomy" id="1447944"/>
    <lineage>
        <taxon>Eukaryota</taxon>
        <taxon>Fungi</taxon>
        <taxon>Dikarya</taxon>
        <taxon>Basidiomycota</taxon>
        <taxon>Agaricomycotina</taxon>
        <taxon>Agaricomycetes</taxon>
        <taxon>Agaricomycetidae</taxon>
        <taxon>Agaricales</taxon>
        <taxon>Marasmiineae</taxon>
        <taxon>Omphalotaceae</taxon>
        <taxon>Gymnopus</taxon>
    </lineage>
</organism>
<dbReference type="OrthoDB" id="417877at2759"/>
<dbReference type="AlphaFoldDB" id="A0A6A4HE38"/>
<dbReference type="PRINTS" id="PR00420">
    <property type="entry name" value="RNGMNOXGNASE"/>
</dbReference>
<dbReference type="Pfam" id="PF01494">
    <property type="entry name" value="FAD_binding_3"/>
    <property type="match status" value="1"/>
</dbReference>
<evidence type="ECO:0000256" key="3">
    <source>
        <dbReference type="ARBA" id="ARBA00023002"/>
    </source>
</evidence>
<dbReference type="PANTHER" id="PTHR46720">
    <property type="entry name" value="HYDROXYLASE, PUTATIVE (AFU_ORTHOLOGUE AFUA_3G01460)-RELATED"/>
    <property type="match status" value="1"/>
</dbReference>
<evidence type="ECO:0000256" key="2">
    <source>
        <dbReference type="ARBA" id="ARBA00022827"/>
    </source>
</evidence>
<keyword evidence="1" id="KW-0285">Flavoprotein</keyword>
<keyword evidence="6" id="KW-1185">Reference proteome</keyword>
<gene>
    <name evidence="5" type="ORF">BT96DRAFT_958136</name>
</gene>
<dbReference type="GO" id="GO:0071949">
    <property type="term" value="F:FAD binding"/>
    <property type="evidence" value="ECO:0007669"/>
    <property type="project" value="InterPro"/>
</dbReference>
<proteinExistence type="predicted"/>
<accession>A0A6A4HE38</accession>
<keyword evidence="3" id="KW-0560">Oxidoreductase</keyword>
<dbReference type="InterPro" id="IPR036188">
    <property type="entry name" value="FAD/NAD-bd_sf"/>
</dbReference>
<feature type="domain" description="FAD-binding" evidence="4">
    <location>
        <begin position="7"/>
        <end position="334"/>
    </location>
</feature>
<reference evidence="5" key="1">
    <citation type="journal article" date="2019" name="Environ. Microbiol.">
        <title>Fungal ecological strategies reflected in gene transcription - a case study of two litter decomposers.</title>
        <authorList>
            <person name="Barbi F."/>
            <person name="Kohler A."/>
            <person name="Barry K."/>
            <person name="Baskaran P."/>
            <person name="Daum C."/>
            <person name="Fauchery L."/>
            <person name="Ihrmark K."/>
            <person name="Kuo A."/>
            <person name="LaButti K."/>
            <person name="Lipzen A."/>
            <person name="Morin E."/>
            <person name="Grigoriev I.V."/>
            <person name="Henrissat B."/>
            <person name="Lindahl B."/>
            <person name="Martin F."/>
        </authorList>
    </citation>
    <scope>NUCLEOTIDE SEQUENCE</scope>
    <source>
        <strain evidence="5">JB14</strain>
    </source>
</reference>
<evidence type="ECO:0000313" key="6">
    <source>
        <dbReference type="Proteomes" id="UP000799118"/>
    </source>
</evidence>
<sequence>MLQSKDFKVAIVGGGMCGLACAVGLRRAGIPVDIFESTVGPNALRALKGLGLLDSLVARQSERGALSSFQFRSGLADREFTYDYPCAPEDVGMTIHRAMFHSAMLDSLDSSIIHMNKRCLSVTKNSRSTYTIKFTDGTSHEAEVIIGADGIRSAVRESIIETDQRYPVYTGTTAYRGLIKRERLNEAGFKTHLERPICFLGTHKHLIVYPIKAGELINVVVFATGSKATLPTATSREEEHLLSQFSDWNQDVKAMIQCMEQPSKWPLHELDPPLRTFVSDRVALIGDAAEFAQGIEDVYVLCELLGHPQTKLSNVKDVIQAYDRVRVPRATDVSNRSKFTGEVFQGHGLPDRTDEETLAGLTNMWAPLWYHDLEADKAEAFNWLEEAGIFVPKDVATGA</sequence>
<evidence type="ECO:0000259" key="4">
    <source>
        <dbReference type="Pfam" id="PF01494"/>
    </source>
</evidence>
<keyword evidence="2" id="KW-0274">FAD</keyword>
<dbReference type="InterPro" id="IPR002938">
    <property type="entry name" value="FAD-bd"/>
</dbReference>
<dbReference type="SUPFAM" id="SSF51905">
    <property type="entry name" value="FAD/NAD(P)-binding domain"/>
    <property type="match status" value="1"/>
</dbReference>
<dbReference type="GO" id="GO:0044550">
    <property type="term" value="P:secondary metabolite biosynthetic process"/>
    <property type="evidence" value="ECO:0007669"/>
    <property type="project" value="TreeGrafter"/>
</dbReference>
<name>A0A6A4HE38_9AGAR</name>
<dbReference type="GO" id="GO:0016491">
    <property type="term" value="F:oxidoreductase activity"/>
    <property type="evidence" value="ECO:0007669"/>
    <property type="project" value="UniProtKB-KW"/>
</dbReference>